<dbReference type="GeneID" id="18870775"/>
<dbReference type="Proteomes" id="UP000000709">
    <property type="component" value="Unassembled WGS sequence"/>
</dbReference>
<dbReference type="EMBL" id="GL996500">
    <property type="protein sequence ID" value="EGW33884.1"/>
    <property type="molecule type" value="Genomic_DNA"/>
</dbReference>
<name>G3AJI1_SPAPN</name>
<keyword evidence="2" id="KW-1185">Reference proteome</keyword>
<evidence type="ECO:0000313" key="1">
    <source>
        <dbReference type="EMBL" id="EGW33884.1"/>
    </source>
</evidence>
<accession>G3AJI1</accession>
<dbReference type="OrthoDB" id="4080273at2759"/>
<dbReference type="KEGG" id="spaa:SPAPADRAFT_148071"/>
<proteinExistence type="predicted"/>
<evidence type="ECO:0000313" key="2">
    <source>
        <dbReference type="Proteomes" id="UP000000709"/>
    </source>
</evidence>
<dbReference type="RefSeq" id="XP_007373468.1">
    <property type="nucleotide sequence ID" value="XM_007373406.1"/>
</dbReference>
<organism evidence="2">
    <name type="scientific">Spathaspora passalidarum (strain NRRL Y-27907 / 11-Y1)</name>
    <dbReference type="NCBI Taxonomy" id="619300"/>
    <lineage>
        <taxon>Eukaryota</taxon>
        <taxon>Fungi</taxon>
        <taxon>Dikarya</taxon>
        <taxon>Ascomycota</taxon>
        <taxon>Saccharomycotina</taxon>
        <taxon>Pichiomycetes</taxon>
        <taxon>Debaryomycetaceae</taxon>
        <taxon>Spathaspora</taxon>
    </lineage>
</organism>
<gene>
    <name evidence="1" type="ORF">SPAPADRAFT_148071</name>
</gene>
<dbReference type="eggNOG" id="ENOG502RQD5">
    <property type="taxonomic scope" value="Eukaryota"/>
</dbReference>
<dbReference type="HOGENOM" id="CLU_178668_0_0_1"/>
<dbReference type="AlphaFoldDB" id="G3AJI1"/>
<sequence length="81" mass="9270">MSSNGAKVLAIVFAGAVSWYTGVKFWKPIVVESLEKRGMLRDDIDIGYVDRDQPESWKDVVDKYKEFVHPNAQDPNEPKKE</sequence>
<protein>
    <submittedName>
        <fullName evidence="1">Uncharacterized protein</fullName>
    </submittedName>
</protein>
<dbReference type="OMA" id="VKFWQPL"/>
<dbReference type="InParanoid" id="G3AJI1"/>
<reference evidence="1 2" key="1">
    <citation type="journal article" date="2011" name="Proc. Natl. Acad. Sci. U.S.A.">
        <title>Comparative genomics of xylose-fermenting fungi for enhanced biofuel production.</title>
        <authorList>
            <person name="Wohlbach D.J."/>
            <person name="Kuo A."/>
            <person name="Sato T.K."/>
            <person name="Potts K.M."/>
            <person name="Salamov A.A."/>
            <person name="LaButti K.M."/>
            <person name="Sun H."/>
            <person name="Clum A."/>
            <person name="Pangilinan J.L."/>
            <person name="Lindquist E.A."/>
            <person name="Lucas S."/>
            <person name="Lapidus A."/>
            <person name="Jin M."/>
            <person name="Gunawan C."/>
            <person name="Balan V."/>
            <person name="Dale B.E."/>
            <person name="Jeffries T.W."/>
            <person name="Zinkel R."/>
            <person name="Barry K.W."/>
            <person name="Grigoriev I.V."/>
            <person name="Gasch A.P."/>
        </authorList>
    </citation>
    <scope>NUCLEOTIDE SEQUENCE [LARGE SCALE GENOMIC DNA]</scope>
    <source>
        <strain evidence="2">NRRL Y-27907 / 11-Y1</strain>
    </source>
</reference>